<evidence type="ECO:0000313" key="4">
    <source>
        <dbReference type="Proteomes" id="UP001456513"/>
    </source>
</evidence>
<dbReference type="PANTHER" id="PTHR11647">
    <property type="entry name" value="HYDRANTOINASE/DIHYDROPYRIMIDINASE FAMILY MEMBER"/>
    <property type="match status" value="1"/>
</dbReference>
<sequence>MHDFDLVVENGLWFDGTGAEGRMRNLGIRNGHVAEVSADKLPVGPLTEVLDARGKWVMPGFVDVHTHYDAEVLVNPSLPESVRHGVTTVVIGNCSLSTVFSSPEECADLFSRVEAIPRQSMLDILDDHRSWTSPSTYVSVLESLPLGPNVAAFIGHSDIRTTVLGMSKATSNSYRPSSIELDAMGEMLTKSLDAGFLGLSSMTNKLDKIDGTEFRSRSLPSTYSRWREMRFLNRILRDRGRILQSAPTINLHPNIAGFFAESSGLGGRPKLKTSLLSAADSKAYPPIVYFMLAAAPLLNKFARTDFRWQHLPVPFTVYADGIDLVVFEEFGAGAAALHLQDEVERNELLQDEKYRRWFRKNYDDKLSPRIWHRNFYDAVIVASPDAAIVGKTFGQLADERGIHPVDAYLDLVVQYGKKLRWRTTIANDRPKFADRLARSSGVQMGFGDAGAHLRNMAFYNFPIRLLKRVHDTGFMTVEHAAHRLTGELAQWYGIDAGHLRLGDRADLVIIDPSGLNASVDGVYEAPIEQFGGISRMVNRNDDAVDATVIAGRVVFRQGRFTSNADGSGTGRFLKAGAPTVDTTDGDLRNRPLRSVSAG</sequence>
<evidence type="ECO:0000259" key="2">
    <source>
        <dbReference type="Pfam" id="PF07969"/>
    </source>
</evidence>
<dbReference type="InterPro" id="IPR032466">
    <property type="entry name" value="Metal_Hydrolase"/>
</dbReference>
<comment type="caution">
    <text evidence="3">The sequence shown here is derived from an EMBL/GenBank/DDBJ whole genome shotgun (WGS) entry which is preliminary data.</text>
</comment>
<dbReference type="Proteomes" id="UP001456513">
    <property type="component" value="Unassembled WGS sequence"/>
</dbReference>
<dbReference type="SUPFAM" id="SSF51556">
    <property type="entry name" value="Metallo-dependent hydrolases"/>
    <property type="match status" value="1"/>
</dbReference>
<organism evidence="3 4">
    <name type="scientific">Rhodococcus navarretei</name>
    <dbReference type="NCBI Taxonomy" id="3128981"/>
    <lineage>
        <taxon>Bacteria</taxon>
        <taxon>Bacillati</taxon>
        <taxon>Actinomycetota</taxon>
        <taxon>Actinomycetes</taxon>
        <taxon>Mycobacteriales</taxon>
        <taxon>Nocardiaceae</taxon>
        <taxon>Rhodococcus</taxon>
    </lineage>
</organism>
<reference evidence="3 4" key="1">
    <citation type="submission" date="2024-03" db="EMBL/GenBank/DDBJ databases">
        <title>Rhodococcus navarretei sp. nov. and Pseudarthrobacter quantumdoti sp. nov., two new species with the ability to biosynthesize Quantum Dots isolated from soil samples at Union Glacier, Antarctica.</title>
        <authorList>
            <person name="Vargas M."/>
        </authorList>
    </citation>
    <scope>NUCLEOTIDE SEQUENCE [LARGE SCALE GENOMIC DNA]</scope>
    <source>
        <strain evidence="3 4">EXRC-4A-4</strain>
    </source>
</reference>
<protein>
    <submittedName>
        <fullName evidence="3">Amidohydrolase family protein</fullName>
    </submittedName>
</protein>
<name>A0ABU9D1G1_9NOCA</name>
<dbReference type="InterPro" id="IPR011059">
    <property type="entry name" value="Metal-dep_hydrolase_composite"/>
</dbReference>
<dbReference type="Gene3D" id="2.30.40.10">
    <property type="entry name" value="Urease, subunit C, domain 1"/>
    <property type="match status" value="1"/>
</dbReference>
<gene>
    <name evidence="3" type="ORF">AABD04_21545</name>
</gene>
<dbReference type="RefSeq" id="WP_341442394.1">
    <property type="nucleotide sequence ID" value="NZ_JBBPCN010000001.1"/>
</dbReference>
<accession>A0ABU9D1G1</accession>
<dbReference type="SUPFAM" id="SSF51338">
    <property type="entry name" value="Composite domain of metallo-dependent hydrolases"/>
    <property type="match status" value="1"/>
</dbReference>
<feature type="domain" description="Amidohydrolase 3" evidence="2">
    <location>
        <begin position="48"/>
        <end position="191"/>
    </location>
</feature>
<proteinExistence type="predicted"/>
<feature type="region of interest" description="Disordered" evidence="1">
    <location>
        <begin position="567"/>
        <end position="598"/>
    </location>
</feature>
<dbReference type="Pfam" id="PF07969">
    <property type="entry name" value="Amidohydro_3"/>
    <property type="match status" value="1"/>
</dbReference>
<dbReference type="Gene3D" id="3.20.20.140">
    <property type="entry name" value="Metal-dependent hydrolases"/>
    <property type="match status" value="2"/>
</dbReference>
<dbReference type="InterPro" id="IPR050378">
    <property type="entry name" value="Metallo-dep_Hydrolases_sf"/>
</dbReference>
<dbReference type="InterPro" id="IPR013108">
    <property type="entry name" value="Amidohydro_3"/>
</dbReference>
<keyword evidence="4" id="KW-1185">Reference proteome</keyword>
<dbReference type="PANTHER" id="PTHR11647:SF1">
    <property type="entry name" value="COLLAPSIN RESPONSE MEDIATOR PROTEIN"/>
    <property type="match status" value="1"/>
</dbReference>
<dbReference type="EMBL" id="JBBPCN010000001">
    <property type="protein sequence ID" value="MEK8073435.1"/>
    <property type="molecule type" value="Genomic_DNA"/>
</dbReference>
<evidence type="ECO:0000256" key="1">
    <source>
        <dbReference type="SAM" id="MobiDB-lite"/>
    </source>
</evidence>
<evidence type="ECO:0000313" key="3">
    <source>
        <dbReference type="EMBL" id="MEK8073435.1"/>
    </source>
</evidence>